<keyword evidence="5" id="KW-1185">Reference proteome</keyword>
<evidence type="ECO:0000256" key="1">
    <source>
        <dbReference type="SAM" id="MobiDB-lite"/>
    </source>
</evidence>
<protein>
    <recommendedName>
        <fullName evidence="6">DUF936 domain-containing protein</fullName>
    </recommendedName>
</protein>
<dbReference type="Pfam" id="PF21647">
    <property type="entry name" value="DUF6857"/>
    <property type="match status" value="1"/>
</dbReference>
<evidence type="ECO:0000313" key="4">
    <source>
        <dbReference type="EMBL" id="OUZ99638.1"/>
    </source>
</evidence>
<feature type="compositionally biased region" description="Polar residues" evidence="1">
    <location>
        <begin position="583"/>
        <end position="597"/>
    </location>
</feature>
<organism evidence="4 5">
    <name type="scientific">Macleaya cordata</name>
    <name type="common">Five-seeded plume-poppy</name>
    <name type="synonym">Bocconia cordata</name>
    <dbReference type="NCBI Taxonomy" id="56857"/>
    <lineage>
        <taxon>Eukaryota</taxon>
        <taxon>Viridiplantae</taxon>
        <taxon>Streptophyta</taxon>
        <taxon>Embryophyta</taxon>
        <taxon>Tracheophyta</taxon>
        <taxon>Spermatophyta</taxon>
        <taxon>Magnoliopsida</taxon>
        <taxon>Ranunculales</taxon>
        <taxon>Papaveraceae</taxon>
        <taxon>Papaveroideae</taxon>
        <taxon>Macleaya</taxon>
    </lineage>
</organism>
<feature type="domain" description="DUF6857" evidence="3">
    <location>
        <begin position="413"/>
        <end position="709"/>
    </location>
</feature>
<feature type="compositionally biased region" description="Low complexity" evidence="1">
    <location>
        <begin position="201"/>
        <end position="212"/>
    </location>
</feature>
<dbReference type="InterPro" id="IPR049172">
    <property type="entry name" value="DUF6857_pln"/>
</dbReference>
<evidence type="ECO:0008006" key="6">
    <source>
        <dbReference type="Google" id="ProtNLM"/>
    </source>
</evidence>
<dbReference type="PANTHER" id="PTHR31928">
    <property type="entry name" value="EXPRESSED PROTEIN"/>
    <property type="match status" value="1"/>
</dbReference>
<dbReference type="STRING" id="56857.A0A200PN52"/>
<comment type="caution">
    <text evidence="4">The sequence shown here is derived from an EMBL/GenBank/DDBJ whole genome shotgun (WGS) entry which is preliminary data.</text>
</comment>
<dbReference type="FunCoup" id="A0A200PN52">
    <property type="interactions" value="478"/>
</dbReference>
<feature type="compositionally biased region" description="Basic and acidic residues" evidence="1">
    <location>
        <begin position="243"/>
        <end position="252"/>
    </location>
</feature>
<dbReference type="OrthoDB" id="1918502at2759"/>
<feature type="compositionally biased region" description="Polar residues" evidence="1">
    <location>
        <begin position="172"/>
        <end position="182"/>
    </location>
</feature>
<evidence type="ECO:0000259" key="3">
    <source>
        <dbReference type="Pfam" id="PF21647"/>
    </source>
</evidence>
<name>A0A200PN52_MACCD</name>
<gene>
    <name evidence="4" type="ORF">BVC80_9061g71</name>
</gene>
<feature type="region of interest" description="Disordered" evidence="1">
    <location>
        <begin position="148"/>
        <end position="294"/>
    </location>
</feature>
<dbReference type="InterPro" id="IPR010341">
    <property type="entry name" value="DUF936_pln"/>
</dbReference>
<evidence type="ECO:0000259" key="2">
    <source>
        <dbReference type="Pfam" id="PF06075"/>
    </source>
</evidence>
<dbReference type="InParanoid" id="A0A200PN52"/>
<feature type="compositionally biased region" description="Basic and acidic residues" evidence="1">
    <location>
        <begin position="148"/>
        <end position="159"/>
    </location>
</feature>
<dbReference type="PANTHER" id="PTHR31928:SF3">
    <property type="entry name" value="EXPRESSED PROTEIN"/>
    <property type="match status" value="1"/>
</dbReference>
<dbReference type="EMBL" id="MVGT01004392">
    <property type="protein sequence ID" value="OUZ99638.1"/>
    <property type="molecule type" value="Genomic_DNA"/>
</dbReference>
<feature type="compositionally biased region" description="Polar residues" evidence="1">
    <location>
        <begin position="374"/>
        <end position="383"/>
    </location>
</feature>
<dbReference type="Pfam" id="PF06075">
    <property type="entry name" value="DUF936"/>
    <property type="match status" value="1"/>
</dbReference>
<accession>A0A200PN52</accession>
<dbReference type="InterPro" id="IPR048297">
    <property type="entry name" value="DUF936_dom_pln"/>
</dbReference>
<feature type="domain" description="DUF936" evidence="2">
    <location>
        <begin position="2"/>
        <end position="115"/>
    </location>
</feature>
<sequence length="716" mass="77478">MPGILLKLLQSMNSDTKVAGEHRSVLLQVIGIVPALAGADLWPNHGFFVQLSDSTNSTYVSLSERDNDLILTNRLQLGQFAYVDRLLFDSPVPRVSGLRPISGRHPFVGSLEPLIAKFSPSKRGFVIQPVSDSDASLHPISAYISNKKSEEVKSDKDTTTRPVLAARDNVPVVNSGNNFEGSKQSEKPRRFSSPASTKQRSSSVGKKNGGSVVEREPSPASKVNSRSVSPAPSKCVVPSLVAAKDENRKTSREPAIVVPSRYRQPSPNGRKQASPNARRVSLSPGRRLSGGLKVSPVVGDSASKKKMATIVAGISKVSEALVGSGKSMRKSWDEQPEFADLAEQKEKVVVKSKPDMRAILRTQVAMSRRLSDANAGQPNQEDASSNEKPKSSCKTEGLKVTPEKLARTTPKITVHDRKWTDGSIPLDAVPANLARLGKEALQRRVLASTAAIEALEEASITESIVRSLSMFSDLCSSSKVGNPLPSIDRFLSIYEAVVKSSLLADSLSASRSDDRADSNISTERSKSISLWIEAALATDFEVVSLLNSQSGTPPKIPCSSSMDIRPPSPPRMSLSKRPPLNTPGKNHSRVLSSSASDQVNGSWSRGCGVNETAELALNLKKEMQMWFLRFVEEALDAGFRIFEENSMGGGKSRQESGPIAAVLSQLKRVNDWLDCVGAKREELVTEKIERLKRKIYGFVIHHVGAALDNSTLVSSS</sequence>
<reference evidence="4 5" key="1">
    <citation type="journal article" date="2017" name="Mol. Plant">
        <title>The Genome of Medicinal Plant Macleaya cordata Provides New Insights into Benzylisoquinoline Alkaloids Metabolism.</title>
        <authorList>
            <person name="Liu X."/>
            <person name="Liu Y."/>
            <person name="Huang P."/>
            <person name="Ma Y."/>
            <person name="Qing Z."/>
            <person name="Tang Q."/>
            <person name="Cao H."/>
            <person name="Cheng P."/>
            <person name="Zheng Y."/>
            <person name="Yuan Z."/>
            <person name="Zhou Y."/>
            <person name="Liu J."/>
            <person name="Tang Z."/>
            <person name="Zhuo Y."/>
            <person name="Zhang Y."/>
            <person name="Yu L."/>
            <person name="Huang J."/>
            <person name="Yang P."/>
            <person name="Peng Q."/>
            <person name="Zhang J."/>
            <person name="Jiang W."/>
            <person name="Zhang Z."/>
            <person name="Lin K."/>
            <person name="Ro D.K."/>
            <person name="Chen X."/>
            <person name="Xiong X."/>
            <person name="Shang Y."/>
            <person name="Huang S."/>
            <person name="Zeng J."/>
        </authorList>
    </citation>
    <scope>NUCLEOTIDE SEQUENCE [LARGE SCALE GENOMIC DNA]</scope>
    <source>
        <strain evidence="5">cv. BLH2017</strain>
        <tissue evidence="4">Root</tissue>
    </source>
</reference>
<dbReference type="AlphaFoldDB" id="A0A200PN52"/>
<feature type="region of interest" description="Disordered" evidence="1">
    <location>
        <begin position="549"/>
        <end position="597"/>
    </location>
</feature>
<dbReference type="Proteomes" id="UP000195402">
    <property type="component" value="Unassembled WGS sequence"/>
</dbReference>
<evidence type="ECO:0000313" key="5">
    <source>
        <dbReference type="Proteomes" id="UP000195402"/>
    </source>
</evidence>
<proteinExistence type="predicted"/>
<dbReference type="OMA" id="PRVCGIR"/>
<feature type="region of interest" description="Disordered" evidence="1">
    <location>
        <begin position="368"/>
        <end position="399"/>
    </location>
</feature>
<feature type="compositionally biased region" description="Polar residues" evidence="1">
    <location>
        <begin position="221"/>
        <end position="230"/>
    </location>
</feature>
<feature type="compositionally biased region" description="Polar residues" evidence="1">
    <location>
        <begin position="263"/>
        <end position="275"/>
    </location>
</feature>
<feature type="compositionally biased region" description="Polar residues" evidence="1">
    <location>
        <begin position="549"/>
        <end position="562"/>
    </location>
</feature>